<dbReference type="EMBL" id="BK032716">
    <property type="protein sequence ID" value="DAF56489.1"/>
    <property type="molecule type" value="Genomic_DNA"/>
</dbReference>
<reference evidence="1" key="1">
    <citation type="journal article" date="2021" name="Proc. Natl. Acad. Sci. U.S.A.">
        <title>A Catalog of Tens of Thousands of Viruses from Human Metagenomes Reveals Hidden Associations with Chronic Diseases.</title>
        <authorList>
            <person name="Tisza M.J."/>
            <person name="Buck C.B."/>
        </authorList>
    </citation>
    <scope>NUCLEOTIDE SEQUENCE</scope>
    <source>
        <strain evidence="1">CtRwl19</strain>
    </source>
</reference>
<evidence type="ECO:0000313" key="1">
    <source>
        <dbReference type="EMBL" id="DAF56489.1"/>
    </source>
</evidence>
<sequence length="111" mass="12446">MENIELETVRGDDDGWTFEILGDNEQKSDLTGSRFDMWIEPKKGEIIKLSTETGEITVNENLVTVTLSHDKTLGAKWETASWDLQCTSPQGLVRTFAGGEFTLIHDVTEAR</sequence>
<accession>A0A8S5SZQ2</accession>
<protein>
    <submittedName>
        <fullName evidence="1">Uncharacterized protein</fullName>
    </submittedName>
</protein>
<organism evidence="1">
    <name type="scientific">Siphoviridae sp. ctRwl19</name>
    <dbReference type="NCBI Taxonomy" id="2827871"/>
    <lineage>
        <taxon>Viruses</taxon>
        <taxon>Duplodnaviria</taxon>
        <taxon>Heunggongvirae</taxon>
        <taxon>Uroviricota</taxon>
        <taxon>Caudoviricetes</taxon>
    </lineage>
</organism>
<proteinExistence type="predicted"/>
<name>A0A8S5SZQ2_9CAUD</name>